<name>A0A9J5Z1L9_SOLCO</name>
<accession>A0A9J5Z1L9</accession>
<evidence type="ECO:0000313" key="1">
    <source>
        <dbReference type="EMBL" id="KAG5606785.1"/>
    </source>
</evidence>
<proteinExistence type="predicted"/>
<reference evidence="1 2" key="1">
    <citation type="submission" date="2020-09" db="EMBL/GenBank/DDBJ databases">
        <title>De no assembly of potato wild relative species, Solanum commersonii.</title>
        <authorList>
            <person name="Cho K."/>
        </authorList>
    </citation>
    <scope>NUCLEOTIDE SEQUENCE [LARGE SCALE GENOMIC DNA]</scope>
    <source>
        <strain evidence="1">LZ3.2</strain>
        <tissue evidence="1">Leaf</tissue>
    </source>
</reference>
<evidence type="ECO:0000313" key="2">
    <source>
        <dbReference type="Proteomes" id="UP000824120"/>
    </source>
</evidence>
<organism evidence="1 2">
    <name type="scientific">Solanum commersonii</name>
    <name type="common">Commerson's wild potato</name>
    <name type="synonym">Commerson's nightshade</name>
    <dbReference type="NCBI Taxonomy" id="4109"/>
    <lineage>
        <taxon>Eukaryota</taxon>
        <taxon>Viridiplantae</taxon>
        <taxon>Streptophyta</taxon>
        <taxon>Embryophyta</taxon>
        <taxon>Tracheophyta</taxon>
        <taxon>Spermatophyta</taxon>
        <taxon>Magnoliopsida</taxon>
        <taxon>eudicotyledons</taxon>
        <taxon>Gunneridae</taxon>
        <taxon>Pentapetalae</taxon>
        <taxon>asterids</taxon>
        <taxon>lamiids</taxon>
        <taxon>Solanales</taxon>
        <taxon>Solanaceae</taxon>
        <taxon>Solanoideae</taxon>
        <taxon>Solaneae</taxon>
        <taxon>Solanum</taxon>
    </lineage>
</organism>
<comment type="caution">
    <text evidence="1">The sequence shown here is derived from an EMBL/GenBank/DDBJ whole genome shotgun (WGS) entry which is preliminary data.</text>
</comment>
<dbReference type="Proteomes" id="UP000824120">
    <property type="component" value="Chromosome 5"/>
</dbReference>
<keyword evidence="2" id="KW-1185">Reference proteome</keyword>
<sequence length="70" mass="7713">MKENGTSNVNLKDFANEFLLESHVPIALFPGKGQINLCFPLSKLSIILGIEVTLTTSLSCFSRIKKTLKC</sequence>
<protein>
    <submittedName>
        <fullName evidence="1">Uncharacterized protein</fullName>
    </submittedName>
</protein>
<dbReference type="OrthoDB" id="5835829at2759"/>
<dbReference type="AlphaFoldDB" id="A0A9J5Z1L9"/>
<gene>
    <name evidence="1" type="ORF">H5410_028277</name>
</gene>
<dbReference type="EMBL" id="JACXVP010000005">
    <property type="protein sequence ID" value="KAG5606785.1"/>
    <property type="molecule type" value="Genomic_DNA"/>
</dbReference>